<dbReference type="AlphaFoldDB" id="A0A6G8PTH4"/>
<dbReference type="Proteomes" id="UP000502706">
    <property type="component" value="Chromosome"/>
</dbReference>
<keyword evidence="4" id="KW-1185">Reference proteome</keyword>
<evidence type="ECO:0000313" key="3">
    <source>
        <dbReference type="EMBL" id="QIN77382.1"/>
    </source>
</evidence>
<reference evidence="3 4" key="1">
    <citation type="submission" date="2019-10" db="EMBL/GenBank/DDBJ databases">
        <title>Rubrobacter sp nov SCSIO 52915 isolated from a deep-sea sediment in the South China Sea.</title>
        <authorList>
            <person name="Chen R.W."/>
        </authorList>
    </citation>
    <scope>NUCLEOTIDE SEQUENCE [LARGE SCALE GENOMIC DNA]</scope>
    <source>
        <strain evidence="3 4">SCSIO 52915</strain>
    </source>
</reference>
<dbReference type="EMBL" id="CP045121">
    <property type="protein sequence ID" value="QIN77382.1"/>
    <property type="molecule type" value="Genomic_DNA"/>
</dbReference>
<feature type="compositionally biased region" description="Gly residues" evidence="1">
    <location>
        <begin position="58"/>
        <end position="75"/>
    </location>
</feature>
<dbReference type="InterPro" id="IPR005183">
    <property type="entry name" value="DUF305_CopM-like"/>
</dbReference>
<protein>
    <submittedName>
        <fullName evidence="3">DUF305 domain-containing protein</fullName>
    </submittedName>
</protein>
<sequence>MDAADRTEIEEMYVKVSRRLGLPGLLFAAALALASCGGSGGGSGASTQASEQAAPETTGGGMSGMDMGGTTGGMQGMDDGSSSPEEMARRIVAPNGEYSDAAFVDSMIPHHEGAVEMAEVALDNAEHEEIRTLAQNIVDSQRAEIQLLGQMREELGGATTTSMSQEEMEGMMGMSEDPQALAEERPFDKAFMDAMTPHHESAIAMANVALEESEDPEIRRVAQDIVSAQEREISEMRRWREEWYPEG</sequence>
<name>A0A6G8PTH4_9ACTN</name>
<evidence type="ECO:0000259" key="2">
    <source>
        <dbReference type="Pfam" id="PF03713"/>
    </source>
</evidence>
<organism evidence="3 4">
    <name type="scientific">Rubrobacter marinus</name>
    <dbReference type="NCBI Taxonomy" id="2653852"/>
    <lineage>
        <taxon>Bacteria</taxon>
        <taxon>Bacillati</taxon>
        <taxon>Actinomycetota</taxon>
        <taxon>Rubrobacteria</taxon>
        <taxon>Rubrobacterales</taxon>
        <taxon>Rubrobacteraceae</taxon>
        <taxon>Rubrobacter</taxon>
    </lineage>
</organism>
<dbReference type="InterPro" id="IPR012347">
    <property type="entry name" value="Ferritin-like"/>
</dbReference>
<dbReference type="KEGG" id="rmar:GBA65_01375"/>
<dbReference type="PANTHER" id="PTHR36933">
    <property type="entry name" value="SLL0788 PROTEIN"/>
    <property type="match status" value="1"/>
</dbReference>
<proteinExistence type="predicted"/>
<dbReference type="Pfam" id="PF03713">
    <property type="entry name" value="DUF305"/>
    <property type="match status" value="1"/>
</dbReference>
<gene>
    <name evidence="3" type="ORF">GBA65_01375</name>
</gene>
<evidence type="ECO:0000313" key="4">
    <source>
        <dbReference type="Proteomes" id="UP000502706"/>
    </source>
</evidence>
<accession>A0A6G8PTH4</accession>
<dbReference type="Gene3D" id="1.20.1260.10">
    <property type="match status" value="2"/>
</dbReference>
<feature type="domain" description="DUF305" evidence="2">
    <location>
        <begin position="100"/>
        <end position="239"/>
    </location>
</feature>
<dbReference type="PANTHER" id="PTHR36933:SF1">
    <property type="entry name" value="SLL0788 PROTEIN"/>
    <property type="match status" value="1"/>
</dbReference>
<feature type="region of interest" description="Disordered" evidence="1">
    <location>
        <begin position="39"/>
        <end position="86"/>
    </location>
</feature>
<evidence type="ECO:0000256" key="1">
    <source>
        <dbReference type="SAM" id="MobiDB-lite"/>
    </source>
</evidence>